<name>Z9JZ13_9MICO</name>
<gene>
    <name evidence="4" type="ORF">BF93_00290</name>
</gene>
<dbReference type="Pfam" id="PF00583">
    <property type="entry name" value="Acetyltransf_1"/>
    <property type="match status" value="1"/>
</dbReference>
<keyword evidence="1 4" id="KW-0808">Transferase</keyword>
<protein>
    <submittedName>
        <fullName evidence="4">Acetyltransferase</fullName>
    </submittedName>
</protein>
<dbReference type="EMBL" id="JDYK01000001">
    <property type="protein sequence ID" value="EWS83041.1"/>
    <property type="molecule type" value="Genomic_DNA"/>
</dbReference>
<dbReference type="STRING" id="396014.BF93_00290"/>
<dbReference type="AlphaFoldDB" id="Z9JZ13"/>
<dbReference type="PROSITE" id="PS51186">
    <property type="entry name" value="GNAT"/>
    <property type="match status" value="1"/>
</dbReference>
<proteinExistence type="predicted"/>
<accession>Z9JZ13</accession>
<dbReference type="CDD" id="cd04301">
    <property type="entry name" value="NAT_SF"/>
    <property type="match status" value="1"/>
</dbReference>
<dbReference type="OrthoDB" id="572496at2"/>
<evidence type="ECO:0000313" key="5">
    <source>
        <dbReference type="Proteomes" id="UP000023067"/>
    </source>
</evidence>
<keyword evidence="5" id="KW-1185">Reference proteome</keyword>
<reference evidence="4 5" key="1">
    <citation type="submission" date="2014-02" db="EMBL/GenBank/DDBJ databases">
        <title>Genome sequence of Brachybacterium phenoliresistens strain W13A50.</title>
        <authorList>
            <person name="Wang X."/>
        </authorList>
    </citation>
    <scope>NUCLEOTIDE SEQUENCE [LARGE SCALE GENOMIC DNA]</scope>
    <source>
        <strain evidence="4 5">W13A50</strain>
    </source>
</reference>
<evidence type="ECO:0000256" key="2">
    <source>
        <dbReference type="ARBA" id="ARBA00023315"/>
    </source>
</evidence>
<feature type="domain" description="N-acetyltransferase" evidence="3">
    <location>
        <begin position="3"/>
        <end position="160"/>
    </location>
</feature>
<evidence type="ECO:0000313" key="4">
    <source>
        <dbReference type="EMBL" id="EWS83041.1"/>
    </source>
</evidence>
<dbReference type="SUPFAM" id="SSF55729">
    <property type="entry name" value="Acyl-CoA N-acyltransferases (Nat)"/>
    <property type="match status" value="1"/>
</dbReference>
<evidence type="ECO:0000259" key="3">
    <source>
        <dbReference type="PROSITE" id="PS51186"/>
    </source>
</evidence>
<dbReference type="InterPro" id="IPR000182">
    <property type="entry name" value="GNAT_dom"/>
</dbReference>
<dbReference type="PATRIC" id="fig|396014.3.peg.55"/>
<dbReference type="Proteomes" id="UP000023067">
    <property type="component" value="Unassembled WGS sequence"/>
</dbReference>
<keyword evidence="2" id="KW-0012">Acyltransferase</keyword>
<dbReference type="InterPro" id="IPR016181">
    <property type="entry name" value="Acyl_CoA_acyltransferase"/>
</dbReference>
<dbReference type="Gene3D" id="3.40.630.30">
    <property type="match status" value="1"/>
</dbReference>
<dbReference type="GO" id="GO:0016747">
    <property type="term" value="F:acyltransferase activity, transferring groups other than amino-acyl groups"/>
    <property type="evidence" value="ECO:0007669"/>
    <property type="project" value="InterPro"/>
</dbReference>
<dbReference type="PANTHER" id="PTHR43877">
    <property type="entry name" value="AMINOALKYLPHOSPHONATE N-ACETYLTRANSFERASE-RELATED-RELATED"/>
    <property type="match status" value="1"/>
</dbReference>
<evidence type="ECO:0000256" key="1">
    <source>
        <dbReference type="ARBA" id="ARBA00022679"/>
    </source>
</evidence>
<sequence length="177" mass="18673">MSRSIRRASPADIRALQGIEAAADELFAPLFGPQPFGPDSAADGAARAAEPGFVLVVAEAEDGPAIGFAHVLWPFGPGDAHLEQLAVLPAHLRRGHGRALVEAAVREASEHGARRMTLRTFAQVPWNGPFYAACGFAPIAPIPHPAHRAMVAVEERLGLAELGERVLMARDLGSPAL</sequence>
<dbReference type="InterPro" id="IPR050832">
    <property type="entry name" value="Bact_Acetyltransf"/>
</dbReference>
<dbReference type="HOGENOM" id="CLU_096760_0_0_11"/>
<comment type="caution">
    <text evidence="4">The sequence shown here is derived from an EMBL/GenBank/DDBJ whole genome shotgun (WGS) entry which is preliminary data.</text>
</comment>
<organism evidence="4 5">
    <name type="scientific">Brachybacterium phenoliresistens</name>
    <dbReference type="NCBI Taxonomy" id="396014"/>
    <lineage>
        <taxon>Bacteria</taxon>
        <taxon>Bacillati</taxon>
        <taxon>Actinomycetota</taxon>
        <taxon>Actinomycetes</taxon>
        <taxon>Micrococcales</taxon>
        <taxon>Dermabacteraceae</taxon>
        <taxon>Brachybacterium</taxon>
    </lineage>
</organism>
<dbReference type="eggNOG" id="COG0456">
    <property type="taxonomic scope" value="Bacteria"/>
</dbReference>